<dbReference type="NCBIfam" id="NF047353">
    <property type="entry name" value="tube_lmo2291"/>
    <property type="match status" value="1"/>
</dbReference>
<dbReference type="InterPro" id="IPR011855">
    <property type="entry name" value="Phgtail_TP901_1"/>
</dbReference>
<reference evidence="1" key="1">
    <citation type="journal article" date="2021" name="Proc. Natl. Acad. Sci. U.S.A.">
        <title>A Catalog of Tens of Thousands of Viruses from Human Metagenomes Reveals Hidden Associations with Chronic Diseases.</title>
        <authorList>
            <person name="Tisza M.J."/>
            <person name="Buck C.B."/>
        </authorList>
    </citation>
    <scope>NUCLEOTIDE SEQUENCE</scope>
    <source>
        <strain evidence="1">Ct9UA16</strain>
    </source>
</reference>
<name>A0A8S5TMM6_9CAUD</name>
<accession>A0A8S5TMM6</accession>
<sequence>MADFSGVFPVYDLDIEICTSGSTFAPIADMENAKLSIETGVETWNSITEDGWQRALATAKSYTLSMSGKRNVGDPGNDYIAGLALKNGRDCDSKIKVTFPDGATFNGDVVVSVSDYAGDDATAVNPLAFDLISNGKPTYTPATGS</sequence>
<dbReference type="Pfam" id="PF06199">
    <property type="entry name" value="Phage_tail_2"/>
    <property type="match status" value="1"/>
</dbReference>
<protein>
    <submittedName>
        <fullName evidence="1">Major tail protein</fullName>
    </submittedName>
</protein>
<organism evidence="1">
    <name type="scientific">Siphoviridae sp. ct9UA16</name>
    <dbReference type="NCBI Taxonomy" id="2827793"/>
    <lineage>
        <taxon>Viruses</taxon>
        <taxon>Duplodnaviria</taxon>
        <taxon>Heunggongvirae</taxon>
        <taxon>Uroviricota</taxon>
        <taxon>Caudoviricetes</taxon>
    </lineage>
</organism>
<proteinExistence type="predicted"/>
<dbReference type="EMBL" id="BK032859">
    <property type="protein sequence ID" value="DAF64383.1"/>
    <property type="molecule type" value="Genomic_DNA"/>
</dbReference>
<evidence type="ECO:0000313" key="1">
    <source>
        <dbReference type="EMBL" id="DAF64383.1"/>
    </source>
</evidence>